<evidence type="ECO:0000256" key="1">
    <source>
        <dbReference type="SAM" id="Phobius"/>
    </source>
</evidence>
<organism evidence="2 3">
    <name type="scientific">Isoptericola dokdonensis DS-3</name>
    <dbReference type="NCBI Taxonomy" id="1300344"/>
    <lineage>
        <taxon>Bacteria</taxon>
        <taxon>Bacillati</taxon>
        <taxon>Actinomycetota</taxon>
        <taxon>Actinomycetes</taxon>
        <taxon>Micrococcales</taxon>
        <taxon>Promicromonosporaceae</taxon>
        <taxon>Isoptericola</taxon>
    </lineage>
</organism>
<dbReference type="RefSeq" id="WP_068203715.1">
    <property type="nucleotide sequence ID" value="NZ_CP014209.1"/>
</dbReference>
<evidence type="ECO:0008006" key="4">
    <source>
        <dbReference type="Google" id="ProtNLM"/>
    </source>
</evidence>
<keyword evidence="1" id="KW-0472">Membrane</keyword>
<dbReference type="Pfam" id="PF13196">
    <property type="entry name" value="DUF4012"/>
    <property type="match status" value="1"/>
</dbReference>
<sequence length="630" mass="65436">MALSPDGTAAPSPARRPPRRRARRWVLGILGTILLLAVVVGVCAVLIVRDAFVARDALDEAATTVPAVSQAIRDRLRDPAPDAPSLADDPALLALQESTETARDATDGPVWWLAAHLPGIGPSVGAATTVSAVIDDVADVALPALAMTADAAARTTRTDDGGIDLAPLAAVAADTAHAHDVVTAAHADLDAVDLERVQAEFVGPVVDLADQLGALDRLLATAERTTTLLPAMLGADGPRRYLLLGMSNAELRAAGGIPGALMEVEIDGGRVAVGAQAATGDVGPFRRPVLPLDPADEAAYTTRLGRFVQDVTLTPDFATTGPLAAEMWRRSQDVEVDGVLATDPVALSYLLEATGPVRVDLPRGIAAAIGTDRVTAEPETVVDLLLRRTYEVLDDEQADRFYAVVAAAVLDELSNGDVAPADLLAAFERAAREHRLLVWSARPDEQADLAGTLVAGTFADDRARDAVGVFLDDLVVGKLSAYLEVQVGVAESVCTGEGRADTVRVTLTNRLDADAAASLPDYVAGPPDDPDRGRMQLTLSAYGTRGGDVPRLTRDDGPVAGETLDVHGRDRVAVTVDLDPGDSTAVDVTVGQSATAARGEGSARPGDLEVWATPTVSSSGLHVLDVPVCG</sequence>
<dbReference type="OrthoDB" id="3203519at2"/>
<accession>A0A168FTW7</accession>
<feature type="transmembrane region" description="Helical" evidence="1">
    <location>
        <begin position="25"/>
        <end position="48"/>
    </location>
</feature>
<keyword evidence="3" id="KW-1185">Reference proteome</keyword>
<dbReference type="InterPro" id="IPR025101">
    <property type="entry name" value="DUF4012"/>
</dbReference>
<gene>
    <name evidence="2" type="ORF">I598_2980</name>
</gene>
<dbReference type="AlphaFoldDB" id="A0A168FTW7"/>
<name>A0A168FTW7_9MICO</name>
<protein>
    <recommendedName>
        <fullName evidence="4">DUF4012 domain-containing protein</fullName>
    </recommendedName>
</protein>
<dbReference type="KEGG" id="ido:I598_2980"/>
<proteinExistence type="predicted"/>
<dbReference type="PATRIC" id="fig|1300344.3.peg.2999"/>
<dbReference type="EMBL" id="CP014209">
    <property type="protein sequence ID" value="ANC32496.1"/>
    <property type="molecule type" value="Genomic_DNA"/>
</dbReference>
<dbReference type="Proteomes" id="UP000076794">
    <property type="component" value="Chromosome"/>
</dbReference>
<evidence type="ECO:0000313" key="2">
    <source>
        <dbReference type="EMBL" id="ANC32496.1"/>
    </source>
</evidence>
<dbReference type="STRING" id="1300344.I598_2980"/>
<keyword evidence="1" id="KW-1133">Transmembrane helix</keyword>
<keyword evidence="1" id="KW-0812">Transmembrane</keyword>
<evidence type="ECO:0000313" key="3">
    <source>
        <dbReference type="Proteomes" id="UP000076794"/>
    </source>
</evidence>
<reference evidence="2 3" key="1">
    <citation type="submission" date="2016-01" db="EMBL/GenBank/DDBJ databases">
        <title>Complete genome sequence of a soil Actinobacterium, Isoptericola dokdonensis DS-3.</title>
        <authorList>
            <person name="Kwon S.-K."/>
            <person name="Kim J.F."/>
        </authorList>
    </citation>
    <scope>NUCLEOTIDE SEQUENCE [LARGE SCALE GENOMIC DNA]</scope>
    <source>
        <strain evidence="2 3">DS-3</strain>
    </source>
</reference>